<gene>
    <name evidence="1" type="ORF">AADC60_03950</name>
</gene>
<dbReference type="RefSeq" id="WP_009335269.1">
    <property type="nucleotide sequence ID" value="NZ_CP097349.1"/>
</dbReference>
<evidence type="ECO:0000313" key="2">
    <source>
        <dbReference type="Proteomes" id="UP001472074"/>
    </source>
</evidence>
<proteinExistence type="predicted"/>
<evidence type="ECO:0000313" key="1">
    <source>
        <dbReference type="EMBL" id="WZP08301.1"/>
    </source>
</evidence>
<sequence>MTEQEKRLLYKTSIILNKDTSQMRLNDIIEELVYVIEQKDMNKTAEQIARS</sequence>
<reference evidence="1 2" key="1">
    <citation type="submission" date="2024-04" db="EMBL/GenBank/DDBJ databases">
        <title>Screening of coral probiotics and analysis of their probiotic properties.</title>
        <authorList>
            <person name="Wang S."/>
        </authorList>
    </citation>
    <scope>NUCLEOTIDE SEQUENCE [LARGE SCALE GENOMIC DNA]</scope>
    <source>
        <strain evidence="1 2">GXU-Z9</strain>
    </source>
</reference>
<dbReference type="EMBL" id="CP151651">
    <property type="protein sequence ID" value="WZP08301.1"/>
    <property type="molecule type" value="Genomic_DNA"/>
</dbReference>
<name>A0ABZ2ZK49_9BACI</name>
<protein>
    <submittedName>
        <fullName evidence="1">Uncharacterized protein</fullName>
    </submittedName>
</protein>
<keyword evidence="2" id="KW-1185">Reference proteome</keyword>
<accession>A0ABZ2ZK49</accession>
<organism evidence="1 2">
    <name type="scientific">Cytobacillus pseudoceanisediminis</name>
    <dbReference type="NCBI Taxonomy" id="3051614"/>
    <lineage>
        <taxon>Bacteria</taxon>
        <taxon>Bacillati</taxon>
        <taxon>Bacillota</taxon>
        <taxon>Bacilli</taxon>
        <taxon>Bacillales</taxon>
        <taxon>Bacillaceae</taxon>
        <taxon>Cytobacillus</taxon>
    </lineage>
</organism>
<dbReference type="Proteomes" id="UP001472074">
    <property type="component" value="Chromosome"/>
</dbReference>